<feature type="chain" id="PRO_5015176702" evidence="1">
    <location>
        <begin position="17"/>
        <end position="74"/>
    </location>
</feature>
<organism evidence="2 3">
    <name type="scientific">Rosa chinensis</name>
    <name type="common">China rose</name>
    <dbReference type="NCBI Taxonomy" id="74649"/>
    <lineage>
        <taxon>Eukaryota</taxon>
        <taxon>Viridiplantae</taxon>
        <taxon>Streptophyta</taxon>
        <taxon>Embryophyta</taxon>
        <taxon>Tracheophyta</taxon>
        <taxon>Spermatophyta</taxon>
        <taxon>Magnoliopsida</taxon>
        <taxon>eudicotyledons</taxon>
        <taxon>Gunneridae</taxon>
        <taxon>Pentapetalae</taxon>
        <taxon>rosids</taxon>
        <taxon>fabids</taxon>
        <taxon>Rosales</taxon>
        <taxon>Rosaceae</taxon>
        <taxon>Rosoideae</taxon>
        <taxon>Rosoideae incertae sedis</taxon>
        <taxon>Rosa</taxon>
    </lineage>
</organism>
<dbReference type="Proteomes" id="UP000238479">
    <property type="component" value="Chromosome 2"/>
</dbReference>
<dbReference type="AlphaFoldDB" id="A0A2P6S1T6"/>
<protein>
    <submittedName>
        <fullName evidence="2">Uncharacterized protein</fullName>
    </submittedName>
</protein>
<reference evidence="2 3" key="1">
    <citation type="journal article" date="2018" name="Nat. Genet.">
        <title>The Rosa genome provides new insights in the design of modern roses.</title>
        <authorList>
            <person name="Bendahmane M."/>
        </authorList>
    </citation>
    <scope>NUCLEOTIDE SEQUENCE [LARGE SCALE GENOMIC DNA]</scope>
    <source>
        <strain evidence="3">cv. Old Blush</strain>
    </source>
</reference>
<keyword evidence="3" id="KW-1185">Reference proteome</keyword>
<evidence type="ECO:0000256" key="1">
    <source>
        <dbReference type="SAM" id="SignalP"/>
    </source>
</evidence>
<gene>
    <name evidence="2" type="ORF">RchiOBHm_Chr2g0157521</name>
</gene>
<keyword evidence="1" id="KW-0732">Signal</keyword>
<dbReference type="Gramene" id="PRQ52625">
    <property type="protein sequence ID" value="PRQ52625"/>
    <property type="gene ID" value="RchiOBHm_Chr2g0157521"/>
</dbReference>
<name>A0A2P6S1T6_ROSCH</name>
<dbReference type="EMBL" id="PDCK01000040">
    <property type="protein sequence ID" value="PRQ52625.1"/>
    <property type="molecule type" value="Genomic_DNA"/>
</dbReference>
<accession>A0A2P6S1T6</accession>
<evidence type="ECO:0000313" key="3">
    <source>
        <dbReference type="Proteomes" id="UP000238479"/>
    </source>
</evidence>
<comment type="caution">
    <text evidence="2">The sequence shown here is derived from an EMBL/GenBank/DDBJ whole genome shotgun (WGS) entry which is preliminary data.</text>
</comment>
<evidence type="ECO:0000313" key="2">
    <source>
        <dbReference type="EMBL" id="PRQ52625.1"/>
    </source>
</evidence>
<sequence length="74" mass="8641">MLLILLLLPNRIEVHSYQTRKHEQLPSTACSSVLLNHSVEEYKNWRFDDEFHVTGKTQSLGHSQTLHHCQTETL</sequence>
<feature type="signal peptide" evidence="1">
    <location>
        <begin position="1"/>
        <end position="16"/>
    </location>
</feature>
<proteinExistence type="predicted"/>